<dbReference type="InterPro" id="IPR036390">
    <property type="entry name" value="WH_DNA-bd_sf"/>
</dbReference>
<dbReference type="AlphaFoldDB" id="A0A0J8VE83"/>
<evidence type="ECO:0000256" key="2">
    <source>
        <dbReference type="ARBA" id="ARBA00023015"/>
    </source>
</evidence>
<dbReference type="InterPro" id="IPR058163">
    <property type="entry name" value="LysR-type_TF_proteobact-type"/>
</dbReference>
<evidence type="ECO:0000256" key="4">
    <source>
        <dbReference type="ARBA" id="ARBA00023163"/>
    </source>
</evidence>
<dbReference type="GO" id="GO:0006351">
    <property type="term" value="P:DNA-templated transcription"/>
    <property type="evidence" value="ECO:0007669"/>
    <property type="project" value="TreeGrafter"/>
</dbReference>
<dbReference type="Pfam" id="PF03466">
    <property type="entry name" value="LysR_substrate"/>
    <property type="match status" value="1"/>
</dbReference>
<keyword evidence="2" id="KW-0805">Transcription regulation</keyword>
<dbReference type="PROSITE" id="PS50931">
    <property type="entry name" value="HTH_LYSR"/>
    <property type="match status" value="1"/>
</dbReference>
<accession>A0A0J8VE83</accession>
<dbReference type="PRINTS" id="PR00039">
    <property type="entry name" value="HTHLYSR"/>
</dbReference>
<dbReference type="OrthoDB" id="6787458at2"/>
<dbReference type="InterPro" id="IPR036388">
    <property type="entry name" value="WH-like_DNA-bd_sf"/>
</dbReference>
<evidence type="ECO:0000313" key="6">
    <source>
        <dbReference type="EMBL" id="PSW24836.1"/>
    </source>
</evidence>
<evidence type="ECO:0000256" key="1">
    <source>
        <dbReference type="ARBA" id="ARBA00009437"/>
    </source>
</evidence>
<reference evidence="6 7" key="1">
    <citation type="submission" date="2018-01" db="EMBL/GenBank/DDBJ databases">
        <title>Whole genome sequencing of Histamine producing bacteria.</title>
        <authorList>
            <person name="Butler K."/>
        </authorList>
    </citation>
    <scope>NUCLEOTIDE SEQUENCE [LARGE SCALE GENOMIC DNA]</scope>
    <source>
        <strain evidence="6 7">DSM 24669</strain>
    </source>
</reference>
<sequence length="302" mass="34142">MRHLKSFHVFHVAATSATFSEAASKLNITHGAVSKQIKVLEAYLAHPLFVKQGRNVMLTKEGILLKGYTEQAFQALETGVAQLSQLKNQHLEVSCEPTLTMRWLMPRLSDFHHQTGTDVRLSTAGGPVNLGVSGLSMAIRRDDFELEHDYRKTHLVDEWVGPVFSPEYWEKVKNDLSSIKKLSSLTRPHAWNEWMANYGGVLDFGQTHQDYAHFYFCFQAAVDGLGAAIGSYPLVVDDLKRGNLIAPFGFMLSGHRYILLSEDKTMSEHSVKDESEAQFTQWLKDNLSCCEPRLQEQTGLYY</sequence>
<keyword evidence="4" id="KW-0804">Transcription</keyword>
<dbReference type="RefSeq" id="WP_048897919.1">
    <property type="nucleotide sequence ID" value="NZ_AP024853.1"/>
</dbReference>
<organism evidence="6 7">
    <name type="scientific">Photobacterium swingsii</name>
    <dbReference type="NCBI Taxonomy" id="680026"/>
    <lineage>
        <taxon>Bacteria</taxon>
        <taxon>Pseudomonadati</taxon>
        <taxon>Pseudomonadota</taxon>
        <taxon>Gammaproteobacteria</taxon>
        <taxon>Vibrionales</taxon>
        <taxon>Vibrionaceae</taxon>
        <taxon>Photobacterium</taxon>
    </lineage>
</organism>
<dbReference type="PANTHER" id="PTHR30537">
    <property type="entry name" value="HTH-TYPE TRANSCRIPTIONAL REGULATOR"/>
    <property type="match status" value="1"/>
</dbReference>
<evidence type="ECO:0000259" key="5">
    <source>
        <dbReference type="PROSITE" id="PS50931"/>
    </source>
</evidence>
<dbReference type="SUPFAM" id="SSF53850">
    <property type="entry name" value="Periplasmic binding protein-like II"/>
    <property type="match status" value="1"/>
</dbReference>
<feature type="domain" description="HTH lysR-type" evidence="5">
    <location>
        <begin position="1"/>
        <end position="59"/>
    </location>
</feature>
<dbReference type="STRING" id="680026.AB733_05915"/>
<dbReference type="Pfam" id="PF00126">
    <property type="entry name" value="HTH_1"/>
    <property type="match status" value="1"/>
</dbReference>
<dbReference type="GO" id="GO:0043565">
    <property type="term" value="F:sequence-specific DNA binding"/>
    <property type="evidence" value="ECO:0007669"/>
    <property type="project" value="TreeGrafter"/>
</dbReference>
<dbReference type="PANTHER" id="PTHR30537:SF74">
    <property type="entry name" value="HTH-TYPE TRANSCRIPTIONAL REGULATOR TRPI"/>
    <property type="match status" value="1"/>
</dbReference>
<evidence type="ECO:0000313" key="7">
    <source>
        <dbReference type="Proteomes" id="UP000240481"/>
    </source>
</evidence>
<proteinExistence type="inferred from homology"/>
<dbReference type="InterPro" id="IPR000847">
    <property type="entry name" value="LysR_HTH_N"/>
</dbReference>
<dbReference type="SUPFAM" id="SSF46785">
    <property type="entry name" value="Winged helix' DNA-binding domain"/>
    <property type="match status" value="1"/>
</dbReference>
<dbReference type="Gene3D" id="3.40.190.10">
    <property type="entry name" value="Periplasmic binding protein-like II"/>
    <property type="match status" value="2"/>
</dbReference>
<dbReference type="EMBL" id="PYLZ01000004">
    <property type="protein sequence ID" value="PSW24836.1"/>
    <property type="molecule type" value="Genomic_DNA"/>
</dbReference>
<keyword evidence="3" id="KW-0238">DNA-binding</keyword>
<dbReference type="GO" id="GO:0003700">
    <property type="term" value="F:DNA-binding transcription factor activity"/>
    <property type="evidence" value="ECO:0007669"/>
    <property type="project" value="InterPro"/>
</dbReference>
<gene>
    <name evidence="6" type="ORF">C9I94_08460</name>
</gene>
<name>A0A0J8VE83_9GAMM</name>
<keyword evidence="7" id="KW-1185">Reference proteome</keyword>
<comment type="similarity">
    <text evidence="1">Belongs to the LysR transcriptional regulatory family.</text>
</comment>
<dbReference type="Gene3D" id="1.10.10.10">
    <property type="entry name" value="Winged helix-like DNA-binding domain superfamily/Winged helix DNA-binding domain"/>
    <property type="match status" value="1"/>
</dbReference>
<evidence type="ECO:0000256" key="3">
    <source>
        <dbReference type="ARBA" id="ARBA00023125"/>
    </source>
</evidence>
<protein>
    <submittedName>
        <fullName evidence="6">LysR family transcriptional regulator</fullName>
    </submittedName>
</protein>
<dbReference type="InterPro" id="IPR005119">
    <property type="entry name" value="LysR_subst-bd"/>
</dbReference>
<comment type="caution">
    <text evidence="6">The sequence shown here is derived from an EMBL/GenBank/DDBJ whole genome shotgun (WGS) entry which is preliminary data.</text>
</comment>
<dbReference type="Proteomes" id="UP000240481">
    <property type="component" value="Unassembled WGS sequence"/>
</dbReference>